<sequence length="321" mass="36793">MANILTDYTIFFLKIITIIILLLLTIITCLIIIKNKDNKYIEIKNINKKYITLKKMFLSEILKKTEKKNIIKNINKEEKIIKTKNLFILNFNGDINASDINNLKDILSILILNKKYVDEVLIKLTSNGGIVTNYGLAATQLKRLKNENINLTISIDTIAASGGYMMACVANKIIASHFSIIGSIGVLGIIPNINKMLNKNNIEIEYHTSGKYKKTLSVIGENTEIGRKKFIESLENTHFLFKNFVKENRSQINIDEIATGEYWYGIDALKLNLIDKIQTSDEYIMENLNNTKIYEIKLNEKTNIKNKIKENIHNILFNILN</sequence>
<keyword evidence="3" id="KW-1003">Cell membrane</keyword>
<dbReference type="Proteomes" id="UP000509549">
    <property type="component" value="Chromosome"/>
</dbReference>
<feature type="transmembrane region" description="Helical" evidence="10">
    <location>
        <begin position="12"/>
        <end position="33"/>
    </location>
</feature>
<keyword evidence="9 10" id="KW-0472">Membrane</keyword>
<dbReference type="InterPro" id="IPR029045">
    <property type="entry name" value="ClpP/crotonase-like_dom_sf"/>
</dbReference>
<feature type="domain" description="Peptidase S49 N-terminal proteobacteria" evidence="12">
    <location>
        <begin position="4"/>
        <end position="141"/>
    </location>
</feature>
<dbReference type="EC" id="3.4.21.-" evidence="13"/>
<dbReference type="KEGG" id="acil:ESZ_00248"/>
<protein>
    <submittedName>
        <fullName evidence="13">Putative protease SohB</fullName>
        <ecNumber evidence="13">3.4.21.-</ecNumber>
    </submittedName>
</protein>
<keyword evidence="4 13" id="KW-0645">Protease</keyword>
<dbReference type="Pfam" id="PF01343">
    <property type="entry name" value="Peptidase_S49"/>
    <property type="match status" value="1"/>
</dbReference>
<dbReference type="AlphaFoldDB" id="A0A6J5JXY1"/>
<dbReference type="GO" id="GO:0005886">
    <property type="term" value="C:plasma membrane"/>
    <property type="evidence" value="ECO:0007669"/>
    <property type="project" value="UniProtKB-SubCell"/>
</dbReference>
<dbReference type="EMBL" id="LR794158">
    <property type="protein sequence ID" value="CAB3976441.1"/>
    <property type="molecule type" value="Genomic_DNA"/>
</dbReference>
<evidence type="ECO:0000313" key="14">
    <source>
        <dbReference type="Proteomes" id="UP000509549"/>
    </source>
</evidence>
<dbReference type="PANTHER" id="PTHR42987">
    <property type="entry name" value="PEPTIDASE S49"/>
    <property type="match status" value="1"/>
</dbReference>
<dbReference type="RefSeq" id="WP_176604968.1">
    <property type="nucleotide sequence ID" value="NZ_LR794158.1"/>
</dbReference>
<keyword evidence="6 13" id="KW-0378">Hydrolase</keyword>
<accession>A0A6J5JXY1</accession>
<keyword evidence="7" id="KW-0720">Serine protease</keyword>
<evidence type="ECO:0000256" key="9">
    <source>
        <dbReference type="ARBA" id="ARBA00023136"/>
    </source>
</evidence>
<dbReference type="InterPro" id="IPR002142">
    <property type="entry name" value="Peptidase_S49"/>
</dbReference>
<evidence type="ECO:0000256" key="3">
    <source>
        <dbReference type="ARBA" id="ARBA00022475"/>
    </source>
</evidence>
<dbReference type="PANTHER" id="PTHR42987:SF4">
    <property type="entry name" value="PROTEASE SOHB-RELATED"/>
    <property type="match status" value="1"/>
</dbReference>
<evidence type="ECO:0000313" key="13">
    <source>
        <dbReference type="EMBL" id="CAB3976441.1"/>
    </source>
</evidence>
<proteinExistence type="inferred from homology"/>
<keyword evidence="8 10" id="KW-1133">Transmembrane helix</keyword>
<organism evidence="13 14">
    <name type="scientific">Candidatus Azoamicus ciliaticola</name>
    <dbReference type="NCBI Taxonomy" id="2652803"/>
    <lineage>
        <taxon>Bacteria</taxon>
        <taxon>Pseudomonadati</taxon>
        <taxon>Pseudomonadota</taxon>
        <taxon>Gammaproteobacteria</taxon>
        <taxon>Candidatus Azoamicaceae</taxon>
        <taxon>Candidatus Azoamicus</taxon>
    </lineage>
</organism>
<feature type="domain" description="Peptidase S49" evidence="11">
    <location>
        <begin position="145"/>
        <end position="285"/>
    </location>
</feature>
<gene>
    <name evidence="13" type="primary">sohB</name>
    <name evidence="13" type="ORF">ESZ_00248</name>
</gene>
<keyword evidence="14" id="KW-1185">Reference proteome</keyword>
<reference evidence="13 14" key="1">
    <citation type="submission" date="2020-04" db="EMBL/GenBank/DDBJ databases">
        <authorList>
            <person name="Graf S J."/>
        </authorList>
    </citation>
    <scope>NUCLEOTIDE SEQUENCE [LARGE SCALE GENOMIC DNA]</scope>
    <source>
        <strain evidence="13">1</strain>
    </source>
</reference>
<evidence type="ECO:0000256" key="4">
    <source>
        <dbReference type="ARBA" id="ARBA00022670"/>
    </source>
</evidence>
<dbReference type="GO" id="GO:0006508">
    <property type="term" value="P:proteolysis"/>
    <property type="evidence" value="ECO:0007669"/>
    <property type="project" value="UniProtKB-KW"/>
</dbReference>
<dbReference type="InterPro" id="IPR013703">
    <property type="entry name" value="Peptidase_S49_N_proteobac"/>
</dbReference>
<evidence type="ECO:0000259" key="11">
    <source>
        <dbReference type="Pfam" id="PF01343"/>
    </source>
</evidence>
<dbReference type="SUPFAM" id="SSF52096">
    <property type="entry name" value="ClpP/crotonase"/>
    <property type="match status" value="1"/>
</dbReference>
<dbReference type="Gene3D" id="6.20.330.10">
    <property type="match status" value="1"/>
</dbReference>
<dbReference type="Pfam" id="PF08496">
    <property type="entry name" value="Peptidase_S49_N"/>
    <property type="match status" value="1"/>
</dbReference>
<evidence type="ECO:0000256" key="2">
    <source>
        <dbReference type="ARBA" id="ARBA00008683"/>
    </source>
</evidence>
<evidence type="ECO:0000256" key="6">
    <source>
        <dbReference type="ARBA" id="ARBA00022801"/>
    </source>
</evidence>
<evidence type="ECO:0000259" key="12">
    <source>
        <dbReference type="Pfam" id="PF08496"/>
    </source>
</evidence>
<dbReference type="Gene3D" id="3.90.226.10">
    <property type="entry name" value="2-enoyl-CoA Hydratase, Chain A, domain 1"/>
    <property type="match status" value="1"/>
</dbReference>
<evidence type="ECO:0000256" key="1">
    <source>
        <dbReference type="ARBA" id="ARBA00004236"/>
    </source>
</evidence>
<dbReference type="InterPro" id="IPR047272">
    <property type="entry name" value="S49_SppA_C"/>
</dbReference>
<evidence type="ECO:0000256" key="5">
    <source>
        <dbReference type="ARBA" id="ARBA00022692"/>
    </source>
</evidence>
<dbReference type="CDD" id="cd07023">
    <property type="entry name" value="S49_Sppa_N_C"/>
    <property type="match status" value="1"/>
</dbReference>
<name>A0A6J5JXY1_9GAMM</name>
<evidence type="ECO:0000256" key="8">
    <source>
        <dbReference type="ARBA" id="ARBA00022989"/>
    </source>
</evidence>
<comment type="similarity">
    <text evidence="2">Belongs to the peptidase S49 family.</text>
</comment>
<keyword evidence="5 10" id="KW-0812">Transmembrane</keyword>
<dbReference type="GO" id="GO:0004252">
    <property type="term" value="F:serine-type endopeptidase activity"/>
    <property type="evidence" value="ECO:0007669"/>
    <property type="project" value="InterPro"/>
</dbReference>
<comment type="subcellular location">
    <subcellularLocation>
        <location evidence="1">Cell membrane</location>
    </subcellularLocation>
</comment>
<evidence type="ECO:0000256" key="7">
    <source>
        <dbReference type="ARBA" id="ARBA00022825"/>
    </source>
</evidence>
<dbReference type="NCBIfam" id="NF008745">
    <property type="entry name" value="PRK11778.1"/>
    <property type="match status" value="1"/>
</dbReference>
<feature type="transmembrane region" description="Helical" evidence="10">
    <location>
        <begin position="173"/>
        <end position="190"/>
    </location>
</feature>
<evidence type="ECO:0000256" key="10">
    <source>
        <dbReference type="SAM" id="Phobius"/>
    </source>
</evidence>